<feature type="transmembrane region" description="Helical" evidence="9">
    <location>
        <begin position="309"/>
        <end position="330"/>
    </location>
</feature>
<feature type="domain" description="Cytochrome b561" evidence="12">
    <location>
        <begin position="166"/>
        <end position="364"/>
    </location>
</feature>
<keyword evidence="3 9" id="KW-0812">Transmembrane</keyword>
<accession>A0A7S2ZKJ8</accession>
<evidence type="ECO:0000259" key="11">
    <source>
        <dbReference type="PROSITE" id="PS50836"/>
    </source>
</evidence>
<evidence type="ECO:0000256" key="1">
    <source>
        <dbReference type="ARBA" id="ARBA00004370"/>
    </source>
</evidence>
<evidence type="ECO:0000256" key="8">
    <source>
        <dbReference type="SAM" id="MobiDB-lite"/>
    </source>
</evidence>
<evidence type="ECO:0000256" key="7">
    <source>
        <dbReference type="ARBA" id="ARBA00023136"/>
    </source>
</evidence>
<proteinExistence type="predicted"/>
<evidence type="ECO:0000256" key="10">
    <source>
        <dbReference type="SAM" id="SignalP"/>
    </source>
</evidence>
<evidence type="ECO:0000256" key="3">
    <source>
        <dbReference type="ARBA" id="ARBA00022692"/>
    </source>
</evidence>
<keyword evidence="4 10" id="KW-0732">Signal</keyword>
<feature type="compositionally biased region" description="Basic and acidic residues" evidence="8">
    <location>
        <begin position="384"/>
        <end position="404"/>
    </location>
</feature>
<keyword evidence="6 9" id="KW-1133">Transmembrane helix</keyword>
<dbReference type="AlphaFoldDB" id="A0A7S2ZKJ8"/>
<keyword evidence="2" id="KW-0813">Transport</keyword>
<dbReference type="InterPro" id="IPR006593">
    <property type="entry name" value="Cyt_b561/ferric_Rdtase_TM"/>
</dbReference>
<feature type="transmembrane region" description="Helical" evidence="9">
    <location>
        <begin position="245"/>
        <end position="264"/>
    </location>
</feature>
<dbReference type="Pfam" id="PF03188">
    <property type="entry name" value="Cytochrom_B561"/>
    <property type="match status" value="1"/>
</dbReference>
<evidence type="ECO:0000256" key="9">
    <source>
        <dbReference type="SAM" id="Phobius"/>
    </source>
</evidence>
<dbReference type="PANTHER" id="PTHR23130">
    <property type="entry name" value="CYTOCHROME B561 AND DOMON DOMAIN-CONTAINING PROTEIN"/>
    <property type="match status" value="1"/>
</dbReference>
<name>A0A7S2ZKJ8_9RHOD</name>
<evidence type="ECO:0000313" key="13">
    <source>
        <dbReference type="EMBL" id="CAE0041896.1"/>
    </source>
</evidence>
<feature type="transmembrane region" description="Helical" evidence="9">
    <location>
        <begin position="212"/>
        <end position="233"/>
    </location>
</feature>
<feature type="region of interest" description="Disordered" evidence="8">
    <location>
        <begin position="371"/>
        <end position="404"/>
    </location>
</feature>
<feature type="domain" description="DOMON" evidence="11">
    <location>
        <begin position="42"/>
        <end position="160"/>
    </location>
</feature>
<dbReference type="SMART" id="SM00665">
    <property type="entry name" value="B561"/>
    <property type="match status" value="1"/>
</dbReference>
<organism evidence="13">
    <name type="scientific">Rhodosorus marinus</name>
    <dbReference type="NCBI Taxonomy" id="101924"/>
    <lineage>
        <taxon>Eukaryota</taxon>
        <taxon>Rhodophyta</taxon>
        <taxon>Stylonematophyceae</taxon>
        <taxon>Stylonematales</taxon>
        <taxon>Stylonemataceae</taxon>
        <taxon>Rhodosorus</taxon>
    </lineage>
</organism>
<evidence type="ECO:0000256" key="4">
    <source>
        <dbReference type="ARBA" id="ARBA00022729"/>
    </source>
</evidence>
<reference evidence="13" key="1">
    <citation type="submission" date="2021-01" db="EMBL/GenBank/DDBJ databases">
        <authorList>
            <person name="Corre E."/>
            <person name="Pelletier E."/>
            <person name="Niang G."/>
            <person name="Scheremetjew M."/>
            <person name="Finn R."/>
            <person name="Kale V."/>
            <person name="Holt S."/>
            <person name="Cochrane G."/>
            <person name="Meng A."/>
            <person name="Brown T."/>
            <person name="Cohen L."/>
        </authorList>
    </citation>
    <scope>NUCLEOTIDE SEQUENCE</scope>
    <source>
        <strain evidence="13">CCMP 769</strain>
    </source>
</reference>
<sequence length="404" mass="43475">MDWLARAGWVLLLAGVVSAAIDCTVAFEGGEAEFDTCQSIMGGAKLFYSFVGDEVDMAFQVNLDDGYFAFGFPERPGQMTGAGSVSAIAHVSPESEPFVGDYTLRSKSTAGVQVEGLQQWRVSDVSFADNLLSARFVRKQVIDGLRSVVPGTLQYITASGSASSSPSMLRRHTSRFYGSTQLLEGENGDVDSGEVLPLPNFDRYINVFNAHGALMVTAWIFLIPLGIIMARYFRQKTDHWFNIHRIVQGSAVVISLASFILALVESNGGSSTAHLAIGIIVTVFSLLTAVAATFLRPVKGSRRRKQFNIFHRVGAAVMFALAVANCYIGQSLLADFTDTTAFLVVISVGLGVMVLAEIATLILIPRFDPADEKADNAESSPSSHTEDPSSHTEDPSSHTEDAEG</sequence>
<dbReference type="CDD" id="cd08760">
    <property type="entry name" value="Cyt_b561_FRRS1_like"/>
    <property type="match status" value="1"/>
</dbReference>
<dbReference type="InterPro" id="IPR005018">
    <property type="entry name" value="DOMON_domain"/>
</dbReference>
<protein>
    <recommendedName>
        <fullName evidence="14">Cytochrome b561 domain-containing protein</fullName>
    </recommendedName>
</protein>
<feature type="transmembrane region" description="Helical" evidence="9">
    <location>
        <begin position="276"/>
        <end position="297"/>
    </location>
</feature>
<evidence type="ECO:0008006" key="14">
    <source>
        <dbReference type="Google" id="ProtNLM"/>
    </source>
</evidence>
<feature type="transmembrane region" description="Helical" evidence="9">
    <location>
        <begin position="342"/>
        <end position="364"/>
    </location>
</feature>
<keyword evidence="5" id="KW-0249">Electron transport</keyword>
<dbReference type="GO" id="GO:0016020">
    <property type="term" value="C:membrane"/>
    <property type="evidence" value="ECO:0007669"/>
    <property type="project" value="UniProtKB-SubCell"/>
</dbReference>
<dbReference type="PROSITE" id="PS50939">
    <property type="entry name" value="CYTOCHROME_B561"/>
    <property type="match status" value="1"/>
</dbReference>
<feature type="chain" id="PRO_5030682031" description="Cytochrome b561 domain-containing protein" evidence="10">
    <location>
        <begin position="20"/>
        <end position="404"/>
    </location>
</feature>
<dbReference type="PANTHER" id="PTHR23130:SF171">
    <property type="entry name" value="OS01G0895300 PROTEIN"/>
    <property type="match status" value="1"/>
</dbReference>
<gene>
    <name evidence="13" type="ORF">RMAR00112_LOCUS9860</name>
</gene>
<dbReference type="EMBL" id="HBHW01012614">
    <property type="protein sequence ID" value="CAE0041896.1"/>
    <property type="molecule type" value="Transcribed_RNA"/>
</dbReference>
<evidence type="ECO:0000256" key="2">
    <source>
        <dbReference type="ARBA" id="ARBA00022448"/>
    </source>
</evidence>
<evidence type="ECO:0000256" key="6">
    <source>
        <dbReference type="ARBA" id="ARBA00022989"/>
    </source>
</evidence>
<feature type="signal peptide" evidence="10">
    <location>
        <begin position="1"/>
        <end position="19"/>
    </location>
</feature>
<dbReference type="PROSITE" id="PS50836">
    <property type="entry name" value="DOMON"/>
    <property type="match status" value="1"/>
</dbReference>
<keyword evidence="7 9" id="KW-0472">Membrane</keyword>
<evidence type="ECO:0000259" key="12">
    <source>
        <dbReference type="PROSITE" id="PS50939"/>
    </source>
</evidence>
<evidence type="ECO:0000256" key="5">
    <source>
        <dbReference type="ARBA" id="ARBA00022982"/>
    </source>
</evidence>
<dbReference type="Gene3D" id="1.20.120.1770">
    <property type="match status" value="1"/>
</dbReference>
<comment type="subcellular location">
    <subcellularLocation>
        <location evidence="1">Membrane</location>
    </subcellularLocation>
</comment>